<feature type="domain" description="Amidohydrolase 3" evidence="1">
    <location>
        <begin position="54"/>
        <end position="516"/>
    </location>
</feature>
<protein>
    <recommendedName>
        <fullName evidence="1">Amidohydrolase 3 domain-containing protein</fullName>
    </recommendedName>
</protein>
<dbReference type="STRING" id="1121345.SAMN02745217_00507"/>
<organism evidence="2 3">
    <name type="scientific">Anaerocolumna xylanovorans DSM 12503</name>
    <dbReference type="NCBI Taxonomy" id="1121345"/>
    <lineage>
        <taxon>Bacteria</taxon>
        <taxon>Bacillati</taxon>
        <taxon>Bacillota</taxon>
        <taxon>Clostridia</taxon>
        <taxon>Lachnospirales</taxon>
        <taxon>Lachnospiraceae</taxon>
        <taxon>Anaerocolumna</taxon>
    </lineage>
</organism>
<dbReference type="AlphaFoldDB" id="A0A1M7XYU9"/>
<dbReference type="PANTHER" id="PTHR22642">
    <property type="entry name" value="IMIDAZOLONEPROPIONASE"/>
    <property type="match status" value="1"/>
</dbReference>
<reference evidence="2 3" key="1">
    <citation type="submission" date="2016-12" db="EMBL/GenBank/DDBJ databases">
        <authorList>
            <person name="Song W.-J."/>
            <person name="Kurnit D.M."/>
        </authorList>
    </citation>
    <scope>NUCLEOTIDE SEQUENCE [LARGE SCALE GENOMIC DNA]</scope>
    <source>
        <strain evidence="2 3">DSM 12503</strain>
    </source>
</reference>
<dbReference type="EMBL" id="FRFD01000003">
    <property type="protein sequence ID" value="SHO44241.1"/>
    <property type="molecule type" value="Genomic_DNA"/>
</dbReference>
<dbReference type="Gene3D" id="3.20.20.140">
    <property type="entry name" value="Metal-dependent hydrolases"/>
    <property type="match status" value="1"/>
</dbReference>
<sequence>MSNKQTADILLRSTAIFTASDTPLINGYVAVSGNKILSAGTGDGCEFISQNTKIYDLGDKVICPGFSDVHCFFTGFVTGSAGVDISKAATALEAILLLKESPLFNGTLVLGHGWNMEAFPNDSNTLQAIEDAFGSTPVILFERNGETCIINKSAMDLYQFTPASCYPESYWRLLKEVLSNREFIISAFKDYMAMLNSRGVTSVKEMGFDDFYGFTDILEELEKTSQLTLRVNFMSQPVGADANIGYALEMRDHFHGEFVRFLGFNKMTDGSVSQLCADLKEPYTCAPELYCNQEIDYEKIEQEVLAADKLGFRFSLHAQGDAAIHKAIEILDKCQKKPDGKLLNRHSITDLEFSDPVDLARMGELGIIAEIYPQIQSIAKRSSKLAMIEEKIGKERGRYYWNRRKMADSNVTISCATDLPLLIDNIPESIYHACGGWFPEGGEPYNKENTLTVSELLTAWTRGGSYNLSCEDILGTLEEGKKADITVLSENIFKTALEDVRRVRVDLTFVDGVPVYQRL</sequence>
<dbReference type="Gene3D" id="2.30.40.10">
    <property type="entry name" value="Urease, subunit C, domain 1"/>
    <property type="match status" value="1"/>
</dbReference>
<evidence type="ECO:0000259" key="1">
    <source>
        <dbReference type="Pfam" id="PF07969"/>
    </source>
</evidence>
<dbReference type="SUPFAM" id="SSF51556">
    <property type="entry name" value="Metallo-dependent hydrolases"/>
    <property type="match status" value="1"/>
</dbReference>
<dbReference type="InterPro" id="IPR013108">
    <property type="entry name" value="Amidohydro_3"/>
</dbReference>
<name>A0A1M7XYU9_9FIRM</name>
<dbReference type="InterPro" id="IPR011059">
    <property type="entry name" value="Metal-dep_hydrolase_composite"/>
</dbReference>
<evidence type="ECO:0000313" key="3">
    <source>
        <dbReference type="Proteomes" id="UP000184612"/>
    </source>
</evidence>
<dbReference type="PANTHER" id="PTHR22642:SF2">
    <property type="entry name" value="PROTEIN LONG AFTER FAR-RED 3"/>
    <property type="match status" value="1"/>
</dbReference>
<dbReference type="GO" id="GO:0016810">
    <property type="term" value="F:hydrolase activity, acting on carbon-nitrogen (but not peptide) bonds"/>
    <property type="evidence" value="ECO:0007669"/>
    <property type="project" value="InterPro"/>
</dbReference>
<accession>A0A1M7XYU9</accession>
<dbReference type="Proteomes" id="UP000184612">
    <property type="component" value="Unassembled WGS sequence"/>
</dbReference>
<dbReference type="Gene3D" id="3.10.310.70">
    <property type="match status" value="1"/>
</dbReference>
<dbReference type="OrthoDB" id="9767366at2"/>
<dbReference type="SUPFAM" id="SSF51338">
    <property type="entry name" value="Composite domain of metallo-dependent hydrolases"/>
    <property type="match status" value="1"/>
</dbReference>
<dbReference type="Pfam" id="PF07969">
    <property type="entry name" value="Amidohydro_3"/>
    <property type="match status" value="1"/>
</dbReference>
<dbReference type="InterPro" id="IPR032466">
    <property type="entry name" value="Metal_Hydrolase"/>
</dbReference>
<evidence type="ECO:0000313" key="2">
    <source>
        <dbReference type="EMBL" id="SHO44241.1"/>
    </source>
</evidence>
<keyword evidence="3" id="KW-1185">Reference proteome</keyword>
<gene>
    <name evidence="2" type="ORF">SAMN02745217_00507</name>
</gene>
<dbReference type="RefSeq" id="WP_073587218.1">
    <property type="nucleotide sequence ID" value="NZ_FRFD01000003.1"/>
</dbReference>
<proteinExistence type="predicted"/>